<reference evidence="2" key="1">
    <citation type="submission" date="2022-06" db="EMBL/GenBank/DDBJ databases">
        <title>Rothia sp. isolated from sandalwood seedling.</title>
        <authorList>
            <person name="Tuikhar N."/>
            <person name="Kirdat K."/>
            <person name="Thorat V."/>
            <person name="Swetha P."/>
            <person name="Padma S."/>
            <person name="Sundararaj R."/>
            <person name="Yadav A."/>
        </authorList>
    </citation>
    <scope>NUCLEOTIDE SEQUENCE</scope>
    <source>
        <strain evidence="2">AR01</strain>
    </source>
</reference>
<feature type="transmembrane region" description="Helical" evidence="1">
    <location>
        <begin position="237"/>
        <end position="257"/>
    </location>
</feature>
<evidence type="ECO:0000313" key="2">
    <source>
        <dbReference type="EMBL" id="MCP3426622.1"/>
    </source>
</evidence>
<accession>A0A9X2KI80</accession>
<keyword evidence="3" id="KW-1185">Reference proteome</keyword>
<dbReference type="AlphaFoldDB" id="A0A9X2KI80"/>
<evidence type="ECO:0000256" key="1">
    <source>
        <dbReference type="SAM" id="Phobius"/>
    </source>
</evidence>
<keyword evidence="1" id="KW-1133">Transmembrane helix</keyword>
<dbReference type="RefSeq" id="WP_254167541.1">
    <property type="nucleotide sequence ID" value="NZ_JANAFB010000031.1"/>
</dbReference>
<feature type="transmembrane region" description="Helical" evidence="1">
    <location>
        <begin position="79"/>
        <end position="104"/>
    </location>
</feature>
<feature type="transmembrane region" description="Helical" evidence="1">
    <location>
        <begin position="161"/>
        <end position="186"/>
    </location>
</feature>
<comment type="caution">
    <text evidence="2">The sequence shown here is derived from an EMBL/GenBank/DDBJ whole genome shotgun (WGS) entry which is preliminary data.</text>
</comment>
<sequence length="263" mass="27137">MSNATAEDRLVADGGGASGGRTLLAFRYYLSVPGRLLTGPGIVVVVCALSLVVGAVIVAASNAEAADVSSGLTYNQTVIWWGSIAPLAILCSAVGQGSTAMLGLGMTRRNVWWGAILYALAGAALTATTLVALIALERLTHGWFMGLSAIDIIYFGRGSLLLAWLIALGTFFGAQVVALFFTAIYLRTGAMGLTLSIVGASVLLVGALGLVIAAFSRAERDGATTTFVVGGELPGGLVPWVLGVVVLLALGGGWWIYRRASFR</sequence>
<feature type="transmembrane region" description="Helical" evidence="1">
    <location>
        <begin position="36"/>
        <end position="59"/>
    </location>
</feature>
<keyword evidence="1" id="KW-0472">Membrane</keyword>
<feature type="transmembrane region" description="Helical" evidence="1">
    <location>
        <begin position="111"/>
        <end position="136"/>
    </location>
</feature>
<dbReference type="EMBL" id="JANAFB010000031">
    <property type="protein sequence ID" value="MCP3426622.1"/>
    <property type="molecule type" value="Genomic_DNA"/>
</dbReference>
<evidence type="ECO:0000313" key="3">
    <source>
        <dbReference type="Proteomes" id="UP001139502"/>
    </source>
</evidence>
<gene>
    <name evidence="2" type="ORF">NBM05_11565</name>
</gene>
<keyword evidence="1" id="KW-0812">Transmembrane</keyword>
<name>A0A9X2KI80_9MICC</name>
<organism evidence="2 3">
    <name type="scientific">Rothia santali</name>
    <dbReference type="NCBI Taxonomy" id="2949643"/>
    <lineage>
        <taxon>Bacteria</taxon>
        <taxon>Bacillati</taxon>
        <taxon>Actinomycetota</taxon>
        <taxon>Actinomycetes</taxon>
        <taxon>Micrococcales</taxon>
        <taxon>Micrococcaceae</taxon>
        <taxon>Rothia</taxon>
    </lineage>
</organism>
<protein>
    <submittedName>
        <fullName evidence="2">Uncharacterized protein</fullName>
    </submittedName>
</protein>
<feature type="transmembrane region" description="Helical" evidence="1">
    <location>
        <begin position="193"/>
        <end position="217"/>
    </location>
</feature>
<proteinExistence type="predicted"/>
<dbReference type="Proteomes" id="UP001139502">
    <property type="component" value="Unassembled WGS sequence"/>
</dbReference>